<dbReference type="InterPro" id="IPR044736">
    <property type="entry name" value="Gid1/RanBPM/SPLA_SPRY"/>
</dbReference>
<evidence type="ECO:0000256" key="2">
    <source>
        <dbReference type="SAM" id="MobiDB-lite"/>
    </source>
</evidence>
<evidence type="ECO:0000313" key="4">
    <source>
        <dbReference type="Proteomes" id="UP000050741"/>
    </source>
</evidence>
<evidence type="ECO:0000313" key="5">
    <source>
        <dbReference type="WBParaSite" id="GPLIN_000556700"/>
    </source>
</evidence>
<keyword evidence="4" id="KW-1185">Reference proteome</keyword>
<dbReference type="SMART" id="SM00449">
    <property type="entry name" value="SPRY"/>
    <property type="match status" value="1"/>
</dbReference>
<proteinExistence type="predicted"/>
<protein>
    <submittedName>
        <fullName evidence="5">B30.2/SPRY domain-containing protein</fullName>
    </submittedName>
</protein>
<feature type="compositionally biased region" description="Polar residues" evidence="2">
    <location>
        <begin position="1"/>
        <end position="16"/>
    </location>
</feature>
<dbReference type="Proteomes" id="UP000050741">
    <property type="component" value="Unassembled WGS sequence"/>
</dbReference>
<evidence type="ECO:0000259" key="3">
    <source>
        <dbReference type="PROSITE" id="PS50188"/>
    </source>
</evidence>
<dbReference type="PROSITE" id="PS50188">
    <property type="entry name" value="B302_SPRY"/>
    <property type="match status" value="1"/>
</dbReference>
<feature type="region of interest" description="Disordered" evidence="2">
    <location>
        <begin position="1"/>
        <end position="23"/>
    </location>
</feature>
<feature type="coiled-coil region" evidence="1">
    <location>
        <begin position="108"/>
        <end position="138"/>
    </location>
</feature>
<dbReference type="Gene3D" id="2.60.120.920">
    <property type="match status" value="1"/>
</dbReference>
<dbReference type="InterPro" id="IPR043136">
    <property type="entry name" value="B30.2/SPRY_sf"/>
</dbReference>
<organism evidence="4 5">
    <name type="scientific">Globodera pallida</name>
    <name type="common">Potato cyst nematode worm</name>
    <name type="synonym">Heterodera pallida</name>
    <dbReference type="NCBI Taxonomy" id="36090"/>
    <lineage>
        <taxon>Eukaryota</taxon>
        <taxon>Metazoa</taxon>
        <taxon>Ecdysozoa</taxon>
        <taxon>Nematoda</taxon>
        <taxon>Chromadorea</taxon>
        <taxon>Rhabditida</taxon>
        <taxon>Tylenchina</taxon>
        <taxon>Tylenchomorpha</taxon>
        <taxon>Tylenchoidea</taxon>
        <taxon>Heteroderidae</taxon>
        <taxon>Heteroderinae</taxon>
        <taxon>Globodera</taxon>
    </lineage>
</organism>
<reference evidence="5" key="2">
    <citation type="submission" date="2016-06" db="UniProtKB">
        <authorList>
            <consortium name="WormBaseParasite"/>
        </authorList>
    </citation>
    <scope>IDENTIFICATION</scope>
</reference>
<dbReference type="InterPro" id="IPR001870">
    <property type="entry name" value="B30.2/SPRY"/>
</dbReference>
<dbReference type="CDD" id="cd12885">
    <property type="entry name" value="SPRY_RanBP_like"/>
    <property type="match status" value="1"/>
</dbReference>
<name>A0A183BY77_GLOPA</name>
<dbReference type="WBParaSite" id="GPLIN_000556700">
    <property type="protein sequence ID" value="GPLIN_000556700"/>
    <property type="gene ID" value="GPLIN_000556700"/>
</dbReference>
<evidence type="ECO:0000256" key="1">
    <source>
        <dbReference type="SAM" id="Coils"/>
    </source>
</evidence>
<sequence>MSSTDSTNGADITADQQECWPPNFANLDPSEELRLLRARIAQLERQQTINKSPSSSASFDLVLQNEAEQQKAARLAKMEQYQNNQQHIIIDAWTQKLKVSTDQFSSKHQEHEKLLNAYQNLMEEMNLKQQQYQKETNDKIGWLNKDQEQCVSIDQFSSMQSDQKELLDRLDGFEQKQAANAEQQKTDQKALSATIDQGMNQLKGELIAKMGQYQEEQQRKMEQYQKEQKLNIEDLQKTVAKFSLTPQNRWDSAACHRGLALSGPDRLIVQYNGKDRDGLSYRSVFAERPIPKKNLGIFYYEMKMLGKEGHVFIGFGRKQMQLNKWIGIYKGSYAYESVGRFWGHAVERCSRKNGRPYIEVGIPSFGVGDVIGCGMDLATRQIIYTKNGQRLDTANLFVDSAAELFPCVSLLRSGDKIETNFGPDLEYKF</sequence>
<keyword evidence="1" id="KW-0175">Coiled coil</keyword>
<feature type="domain" description="B30.2/SPRY" evidence="3">
    <location>
        <begin position="227"/>
        <end position="426"/>
    </location>
</feature>
<dbReference type="AlphaFoldDB" id="A0A183BY77"/>
<dbReference type="InterPro" id="IPR013320">
    <property type="entry name" value="ConA-like_dom_sf"/>
</dbReference>
<dbReference type="Pfam" id="PF00622">
    <property type="entry name" value="SPRY"/>
    <property type="match status" value="1"/>
</dbReference>
<accession>A0A183BY77</accession>
<dbReference type="SUPFAM" id="SSF49899">
    <property type="entry name" value="Concanavalin A-like lectins/glucanases"/>
    <property type="match status" value="1"/>
</dbReference>
<reference evidence="4" key="1">
    <citation type="submission" date="2014-05" db="EMBL/GenBank/DDBJ databases">
        <title>The genome and life-stage specific transcriptomes of Globodera pallida elucidate key aspects of plant parasitism by a cyst nematode.</title>
        <authorList>
            <person name="Cotton J.A."/>
            <person name="Lilley C.J."/>
            <person name="Jones L.M."/>
            <person name="Kikuchi T."/>
            <person name="Reid A.J."/>
            <person name="Thorpe P."/>
            <person name="Tsai I.J."/>
            <person name="Beasley H."/>
            <person name="Blok V."/>
            <person name="Cock P.J.A."/>
            <person name="Van den Akker S.E."/>
            <person name="Holroyd N."/>
            <person name="Hunt M."/>
            <person name="Mantelin S."/>
            <person name="Naghra H."/>
            <person name="Pain A."/>
            <person name="Palomares-Rius J.E."/>
            <person name="Zarowiecki M."/>
            <person name="Berriman M."/>
            <person name="Jones J.T."/>
            <person name="Urwin P.E."/>
        </authorList>
    </citation>
    <scope>NUCLEOTIDE SEQUENCE [LARGE SCALE GENOMIC DNA]</scope>
    <source>
        <strain evidence="4">Lindley</strain>
    </source>
</reference>
<dbReference type="InterPro" id="IPR003877">
    <property type="entry name" value="SPRY_dom"/>
</dbReference>